<keyword evidence="3" id="KW-1185">Reference proteome</keyword>
<protein>
    <submittedName>
        <fullName evidence="2">Uncharacterized protein</fullName>
    </submittedName>
</protein>
<dbReference type="EMBL" id="OZ034815">
    <property type="protein sequence ID" value="CAL1370175.1"/>
    <property type="molecule type" value="Genomic_DNA"/>
</dbReference>
<evidence type="ECO:0000313" key="3">
    <source>
        <dbReference type="Proteomes" id="UP001497516"/>
    </source>
</evidence>
<proteinExistence type="predicted"/>
<organism evidence="2 3">
    <name type="scientific">Linum trigynum</name>
    <dbReference type="NCBI Taxonomy" id="586398"/>
    <lineage>
        <taxon>Eukaryota</taxon>
        <taxon>Viridiplantae</taxon>
        <taxon>Streptophyta</taxon>
        <taxon>Embryophyta</taxon>
        <taxon>Tracheophyta</taxon>
        <taxon>Spermatophyta</taxon>
        <taxon>Magnoliopsida</taxon>
        <taxon>eudicotyledons</taxon>
        <taxon>Gunneridae</taxon>
        <taxon>Pentapetalae</taxon>
        <taxon>rosids</taxon>
        <taxon>fabids</taxon>
        <taxon>Malpighiales</taxon>
        <taxon>Linaceae</taxon>
        <taxon>Linum</taxon>
    </lineage>
</organism>
<feature type="region of interest" description="Disordered" evidence="1">
    <location>
        <begin position="1"/>
        <end position="24"/>
    </location>
</feature>
<feature type="compositionally biased region" description="Basic and acidic residues" evidence="1">
    <location>
        <begin position="64"/>
        <end position="79"/>
    </location>
</feature>
<dbReference type="AlphaFoldDB" id="A0AAV2DBQ7"/>
<evidence type="ECO:0000256" key="1">
    <source>
        <dbReference type="SAM" id="MobiDB-lite"/>
    </source>
</evidence>
<accession>A0AAV2DBQ7</accession>
<dbReference type="Proteomes" id="UP001497516">
    <property type="component" value="Chromosome 2"/>
</dbReference>
<feature type="region of interest" description="Disordered" evidence="1">
    <location>
        <begin position="53"/>
        <end position="129"/>
    </location>
</feature>
<evidence type="ECO:0000313" key="2">
    <source>
        <dbReference type="EMBL" id="CAL1370175.1"/>
    </source>
</evidence>
<feature type="compositionally biased region" description="Basic and acidic residues" evidence="1">
    <location>
        <begin position="91"/>
        <end position="107"/>
    </location>
</feature>
<name>A0AAV2DBQ7_9ROSI</name>
<gene>
    <name evidence="2" type="ORF">LTRI10_LOCUS12396</name>
</gene>
<sequence length="129" mass="13625">MVGAREGETSGRFPAPAMSPLQGLTSTAAPFRTMTVGRNEMASLAEALVAATAACPPSKKKTTRRDSPGKENREKKEISVGELLLASLGKESPEKDVLTSETKREVGGGDILRPNPNSTSIRTAQLCRA</sequence>
<reference evidence="2 3" key="1">
    <citation type="submission" date="2024-04" db="EMBL/GenBank/DDBJ databases">
        <authorList>
            <person name="Fracassetti M."/>
        </authorList>
    </citation>
    <scope>NUCLEOTIDE SEQUENCE [LARGE SCALE GENOMIC DNA]</scope>
</reference>